<dbReference type="AlphaFoldDB" id="A0A383WCB7"/>
<gene>
    <name evidence="3" type="ORF">BQ4739_LOCUS15564</name>
</gene>
<feature type="region of interest" description="Disordered" evidence="1">
    <location>
        <begin position="21"/>
        <end position="113"/>
    </location>
</feature>
<dbReference type="Proteomes" id="UP000256970">
    <property type="component" value="Unassembled WGS sequence"/>
</dbReference>
<accession>A0A383WCB7</accession>
<dbReference type="EMBL" id="FNXT01001228">
    <property type="protein sequence ID" value="SZX75277.1"/>
    <property type="molecule type" value="Genomic_DNA"/>
</dbReference>
<keyword evidence="4" id="KW-1185">Reference proteome</keyword>
<evidence type="ECO:0000256" key="1">
    <source>
        <dbReference type="SAM" id="MobiDB-lite"/>
    </source>
</evidence>
<organism evidence="3 4">
    <name type="scientific">Tetradesmus obliquus</name>
    <name type="common">Green alga</name>
    <name type="synonym">Acutodesmus obliquus</name>
    <dbReference type="NCBI Taxonomy" id="3088"/>
    <lineage>
        <taxon>Eukaryota</taxon>
        <taxon>Viridiplantae</taxon>
        <taxon>Chlorophyta</taxon>
        <taxon>core chlorophytes</taxon>
        <taxon>Chlorophyceae</taxon>
        <taxon>CS clade</taxon>
        <taxon>Sphaeropleales</taxon>
        <taxon>Scenedesmaceae</taxon>
        <taxon>Tetradesmus</taxon>
    </lineage>
</organism>
<proteinExistence type="predicted"/>
<evidence type="ECO:0008006" key="5">
    <source>
        <dbReference type="Google" id="ProtNLM"/>
    </source>
</evidence>
<sequence length="324" mass="33420">MATVQFSRTAIAVALLAAAAEPSEPLQPQQLPQDSDPSSTAAATAAAAAEPPSAAAAASNPVQPQQDSPFIEWPPLPPAYLPEVETELATPTNTTVTTTGTSTSSSSGSPAPTCTLTPRGCSGILCKGFVVENTAEPGGSTTANSVVLVPAKGLEMIDPNSGALVEIATLRLQNGGLTVPAGSKFIMVSIRTKTLLGVRNLNKTAVINLRFGVMWATGGRGPANQAGVFVLITRGGRSSAVFNLWMSEQTVFEMSMQLVGLQADPSSPTGRFVEVLGDGNQTQPAPGLPGTRLYVKQGRSQLVKLMARFCKAGSFSPNCRQPAG</sequence>
<evidence type="ECO:0000313" key="3">
    <source>
        <dbReference type="EMBL" id="SZX75277.1"/>
    </source>
</evidence>
<reference evidence="3 4" key="1">
    <citation type="submission" date="2016-10" db="EMBL/GenBank/DDBJ databases">
        <authorList>
            <person name="Cai Z."/>
        </authorList>
    </citation>
    <scope>NUCLEOTIDE SEQUENCE [LARGE SCALE GENOMIC DNA]</scope>
</reference>
<feature type="chain" id="PRO_5017078455" description="Pherophorin domain-containing protein" evidence="2">
    <location>
        <begin position="26"/>
        <end position="324"/>
    </location>
</feature>
<protein>
    <recommendedName>
        <fullName evidence="5">Pherophorin domain-containing protein</fullName>
    </recommendedName>
</protein>
<feature type="compositionally biased region" description="Low complexity" evidence="1">
    <location>
        <begin position="90"/>
        <end position="113"/>
    </location>
</feature>
<evidence type="ECO:0000256" key="2">
    <source>
        <dbReference type="SAM" id="SignalP"/>
    </source>
</evidence>
<feature type="compositionally biased region" description="Low complexity" evidence="1">
    <location>
        <begin position="21"/>
        <end position="59"/>
    </location>
</feature>
<evidence type="ECO:0000313" key="4">
    <source>
        <dbReference type="Proteomes" id="UP000256970"/>
    </source>
</evidence>
<name>A0A383WCB7_TETOB</name>
<feature type="signal peptide" evidence="2">
    <location>
        <begin position="1"/>
        <end position="25"/>
    </location>
</feature>
<keyword evidence="2" id="KW-0732">Signal</keyword>